<sequence>MNTEEQILTLQETAALLKVSQATLRRWIRSGQIPAFRIGRAFRVRLSDIEKKFKKQNVI</sequence>
<dbReference type="GO" id="GO:0003677">
    <property type="term" value="F:DNA binding"/>
    <property type="evidence" value="ECO:0007669"/>
    <property type="project" value="InterPro"/>
</dbReference>
<reference evidence="2 3" key="1">
    <citation type="journal article" date="2015" name="Nature">
        <title>rRNA introns, odd ribosomes, and small enigmatic genomes across a large radiation of phyla.</title>
        <authorList>
            <person name="Brown C.T."/>
            <person name="Hug L.A."/>
            <person name="Thomas B.C."/>
            <person name="Sharon I."/>
            <person name="Castelle C.J."/>
            <person name="Singh A."/>
            <person name="Wilkins M.J."/>
            <person name="Williams K.H."/>
            <person name="Banfield J.F."/>
        </authorList>
    </citation>
    <scope>NUCLEOTIDE SEQUENCE [LARGE SCALE GENOMIC DNA]</scope>
</reference>
<proteinExistence type="predicted"/>
<evidence type="ECO:0000313" key="2">
    <source>
        <dbReference type="EMBL" id="KKS96367.1"/>
    </source>
</evidence>
<comment type="caution">
    <text evidence="2">The sequence shown here is derived from an EMBL/GenBank/DDBJ whole genome shotgun (WGS) entry which is preliminary data.</text>
</comment>
<dbReference type="AlphaFoldDB" id="A0A0G1DFI7"/>
<protein>
    <recommendedName>
        <fullName evidence="1">Helix-turn-helix domain-containing protein</fullName>
    </recommendedName>
</protein>
<organism evidence="2 3">
    <name type="scientific">Candidatus Gottesmanbacteria bacterium GW2011_GWA2_43_14</name>
    <dbReference type="NCBI Taxonomy" id="1618443"/>
    <lineage>
        <taxon>Bacteria</taxon>
        <taxon>Candidatus Gottesmaniibacteriota</taxon>
    </lineage>
</organism>
<gene>
    <name evidence="2" type="ORF">UV73_C0011G0039</name>
</gene>
<dbReference type="NCBIfam" id="TIGR01764">
    <property type="entry name" value="excise"/>
    <property type="match status" value="1"/>
</dbReference>
<dbReference type="InterPro" id="IPR041657">
    <property type="entry name" value="HTH_17"/>
</dbReference>
<dbReference type="Pfam" id="PF12728">
    <property type="entry name" value="HTH_17"/>
    <property type="match status" value="1"/>
</dbReference>
<dbReference type="InterPro" id="IPR009061">
    <property type="entry name" value="DNA-bd_dom_put_sf"/>
</dbReference>
<dbReference type="Proteomes" id="UP000034894">
    <property type="component" value="Unassembled WGS sequence"/>
</dbReference>
<name>A0A0G1DFI7_9BACT</name>
<dbReference type="Gene3D" id="1.10.1660.10">
    <property type="match status" value="1"/>
</dbReference>
<dbReference type="EMBL" id="LCFP01000011">
    <property type="protein sequence ID" value="KKS96367.1"/>
    <property type="molecule type" value="Genomic_DNA"/>
</dbReference>
<dbReference type="InterPro" id="IPR010093">
    <property type="entry name" value="SinI_DNA-bd"/>
</dbReference>
<feature type="domain" description="Helix-turn-helix" evidence="1">
    <location>
        <begin position="8"/>
        <end position="51"/>
    </location>
</feature>
<evidence type="ECO:0000259" key="1">
    <source>
        <dbReference type="Pfam" id="PF12728"/>
    </source>
</evidence>
<accession>A0A0G1DFI7</accession>
<evidence type="ECO:0000313" key="3">
    <source>
        <dbReference type="Proteomes" id="UP000034894"/>
    </source>
</evidence>
<dbReference type="SUPFAM" id="SSF46955">
    <property type="entry name" value="Putative DNA-binding domain"/>
    <property type="match status" value="1"/>
</dbReference>
<dbReference type="STRING" id="1618443.UV73_C0011G0039"/>